<evidence type="ECO:0000313" key="3">
    <source>
        <dbReference type="EMBL" id="EJF38091.1"/>
    </source>
</evidence>
<keyword evidence="4" id="KW-1185">Reference proteome</keyword>
<dbReference type="AlphaFoldDB" id="J0WNP7"/>
<dbReference type="EMBL" id="AKFT01000194">
    <property type="protein sequence ID" value="EJF38091.1"/>
    <property type="molecule type" value="Genomic_DNA"/>
</dbReference>
<comment type="caution">
    <text evidence="3">The sequence shown here is derived from an EMBL/GenBank/DDBJ whole genome shotgun (WGS) entry which is preliminary data.</text>
</comment>
<feature type="compositionally biased region" description="Gly residues" evidence="1">
    <location>
        <begin position="321"/>
        <end position="333"/>
    </location>
</feature>
<accession>J0WNP7</accession>
<sequence length="333" mass="34363">MPSAPGSEAGEGGTNEISRADETNWADGVTGGESSAQAVSAAADESHDGAEDPRRKAARLRRRRRLLAWGAAPALLVTAVSVWMGFIFLMTIMANRAIVAEDYPTAVSRYGAVAKVDPVLDTWRVHYNLGTARLLADDADGAVTELEEALTTAPKADMVEGQLPDGTTAQIRDPKAPECLVRVNLYSAHLTRAQNASDAGDEAGAQAAKDEATTAAGECPVPPPSDDASDDQSPPPSSDPSDSPSSDPSEDPSSEPSEDPSSDSSDEPSSEPTDSESSASPTPTPGDSSSDSSSSTPSPSPSPSDAQRGKLEDRNDRANGDSGGKSGGNGRKW</sequence>
<evidence type="ECO:0000313" key="4">
    <source>
        <dbReference type="Proteomes" id="UP000002941"/>
    </source>
</evidence>
<dbReference type="SUPFAM" id="SSF48452">
    <property type="entry name" value="TPR-like"/>
    <property type="match status" value="1"/>
</dbReference>
<dbReference type="eggNOG" id="ENOG5033J2E">
    <property type="taxonomic scope" value="Bacteria"/>
</dbReference>
<feature type="transmembrane region" description="Helical" evidence="2">
    <location>
        <begin position="66"/>
        <end position="90"/>
    </location>
</feature>
<protein>
    <recommendedName>
        <fullName evidence="5">Tetratricopeptide repeat protein</fullName>
    </recommendedName>
</protein>
<keyword evidence="2" id="KW-1133">Transmembrane helix</keyword>
<dbReference type="OrthoDB" id="3261028at2"/>
<feature type="region of interest" description="Disordered" evidence="1">
    <location>
        <begin position="1"/>
        <end position="56"/>
    </location>
</feature>
<feature type="region of interest" description="Disordered" evidence="1">
    <location>
        <begin position="196"/>
        <end position="333"/>
    </location>
</feature>
<feature type="compositionally biased region" description="Low complexity" evidence="1">
    <location>
        <begin position="196"/>
        <end position="218"/>
    </location>
</feature>
<evidence type="ECO:0008006" key="5">
    <source>
        <dbReference type="Google" id="ProtNLM"/>
    </source>
</evidence>
<feature type="compositionally biased region" description="Basic and acidic residues" evidence="1">
    <location>
        <begin position="307"/>
        <end position="319"/>
    </location>
</feature>
<dbReference type="PATRIC" id="fig|1125718.3.peg.2501"/>
<dbReference type="Gene3D" id="1.25.40.10">
    <property type="entry name" value="Tetratricopeptide repeat domain"/>
    <property type="match status" value="1"/>
</dbReference>
<dbReference type="InterPro" id="IPR011990">
    <property type="entry name" value="TPR-like_helical_dom_sf"/>
</dbReference>
<keyword evidence="2" id="KW-0812">Transmembrane</keyword>
<dbReference type="Proteomes" id="UP000002941">
    <property type="component" value="Unassembled WGS sequence"/>
</dbReference>
<feature type="compositionally biased region" description="Basic and acidic residues" evidence="1">
    <location>
        <begin position="44"/>
        <end position="55"/>
    </location>
</feature>
<keyword evidence="2" id="KW-0472">Membrane</keyword>
<organism evidence="3 4">
    <name type="scientific">Actinomyces massiliensis F0489</name>
    <dbReference type="NCBI Taxonomy" id="1125718"/>
    <lineage>
        <taxon>Bacteria</taxon>
        <taxon>Bacillati</taxon>
        <taxon>Actinomycetota</taxon>
        <taxon>Actinomycetes</taxon>
        <taxon>Actinomycetales</taxon>
        <taxon>Actinomycetaceae</taxon>
        <taxon>Actinomyces</taxon>
    </lineage>
</organism>
<evidence type="ECO:0000256" key="2">
    <source>
        <dbReference type="SAM" id="Phobius"/>
    </source>
</evidence>
<proteinExistence type="predicted"/>
<gene>
    <name evidence="3" type="ORF">HMPREF1318_2044</name>
</gene>
<reference evidence="3 4" key="1">
    <citation type="submission" date="2012-05" db="EMBL/GenBank/DDBJ databases">
        <authorList>
            <person name="Harkins D.M."/>
            <person name="Madupu R."/>
            <person name="Durkin A.S."/>
            <person name="Torralba M."/>
            <person name="Methe B."/>
            <person name="Sutton G.G."/>
            <person name="Nelson K.E."/>
        </authorList>
    </citation>
    <scope>NUCLEOTIDE SEQUENCE [LARGE SCALE GENOMIC DNA]</scope>
    <source>
        <strain evidence="3 4">F0489</strain>
    </source>
</reference>
<evidence type="ECO:0000256" key="1">
    <source>
        <dbReference type="SAM" id="MobiDB-lite"/>
    </source>
</evidence>
<feature type="compositionally biased region" description="Low complexity" evidence="1">
    <location>
        <begin position="270"/>
        <end position="297"/>
    </location>
</feature>
<feature type="compositionally biased region" description="Acidic residues" evidence="1">
    <location>
        <begin position="248"/>
        <end position="269"/>
    </location>
</feature>
<name>J0WNP7_9ACTO</name>